<dbReference type="SUPFAM" id="SSF46894">
    <property type="entry name" value="C-terminal effector domain of the bipartite response regulators"/>
    <property type="match status" value="1"/>
</dbReference>
<sequence length="749" mass="82178">MKTKRTSDEDFVAIRTKLLVPELRGEQAGRLGLVRVLEAGRARRLTLVAAPTGFGKTTMLAAWAAVSPARFAWVSLDEADDEPTRFWSYVVAALEGAAPEFSGTPARRLRAPGVQVADEVLPALVNALGPATTPLVLVLDDYHLIADATIHEDVGYLLERLGPGVHVVLAGQADPPLKLGRLRARGELNELRVQQLRFSDEEATALLNGQHGLKLAPEQIAAVQHRTEGWVAGLNLVALSLRDAADREGLMARMPVGDRFLADYLWEEVAAHQTPDTRAFLMRTSVLERLSGPLCDAVANGTDSAQRLLALERGNLFVVPLDAERRWYRYHHMFRAMLRRQLERQEPDAVADLHRRASAWFADQGDLAGVIDHALLAGDAHVAADALQRHWLDLYSDGWANSALGWIDRLPRTTLNEYPRLSLARAGIARAMGRLDEVEPWLTRVEHAAAEEGDETARRDLRAGLARQRSMLALVQADVGGAVRLGRLAIAERPPDSPEAPADSYFLGICLFWTGATAEAEQRLRAYLDVTAPGEQDVRRVFAMALLATAHARRGELDAAQRLVEASLATTDRRGLGEHPPTEQTHVAAGIVAFQRDAYERAEEHLEHAATLARRGGDRLEIAHALLWLGRARARSGDGPGAGDALTAARIQLRGARVPSLVELERVLEHEIRSAPAAPESEAVDDELLSAAELRVLELLPSDLTYREIADRLYLSLNTVRTHGQRIRRKLGTSTRDEAVSAARRLGLL</sequence>
<dbReference type="Gene3D" id="1.25.40.10">
    <property type="entry name" value="Tetratricopeptide repeat domain"/>
    <property type="match status" value="1"/>
</dbReference>
<dbReference type="InterPro" id="IPR011990">
    <property type="entry name" value="TPR-like_helical_dom_sf"/>
</dbReference>
<dbReference type="GO" id="GO:0003677">
    <property type="term" value="F:DNA binding"/>
    <property type="evidence" value="ECO:0007669"/>
    <property type="project" value="UniProtKB-KW"/>
</dbReference>
<evidence type="ECO:0000313" key="5">
    <source>
        <dbReference type="EMBL" id="MDA0182202.1"/>
    </source>
</evidence>
<gene>
    <name evidence="5" type="ORF">OJ997_17990</name>
</gene>
<dbReference type="SUPFAM" id="SSF52540">
    <property type="entry name" value="P-loop containing nucleoside triphosphate hydrolases"/>
    <property type="match status" value="1"/>
</dbReference>
<dbReference type="InterPro" id="IPR027417">
    <property type="entry name" value="P-loop_NTPase"/>
</dbReference>
<dbReference type="InterPro" id="IPR000792">
    <property type="entry name" value="Tscrpt_reg_LuxR_C"/>
</dbReference>
<dbReference type="SUPFAM" id="SSF48452">
    <property type="entry name" value="TPR-like"/>
    <property type="match status" value="1"/>
</dbReference>
<dbReference type="GO" id="GO:0006355">
    <property type="term" value="P:regulation of DNA-templated transcription"/>
    <property type="evidence" value="ECO:0007669"/>
    <property type="project" value="InterPro"/>
</dbReference>
<dbReference type="PROSITE" id="PS50043">
    <property type="entry name" value="HTH_LUXR_2"/>
    <property type="match status" value="1"/>
</dbReference>
<protein>
    <submittedName>
        <fullName evidence="5">LuxR C-terminal-related transcriptional regulator</fullName>
    </submittedName>
</protein>
<dbReference type="EMBL" id="JAPDDP010000032">
    <property type="protein sequence ID" value="MDA0182202.1"/>
    <property type="molecule type" value="Genomic_DNA"/>
</dbReference>
<dbReference type="PROSITE" id="PS00622">
    <property type="entry name" value="HTH_LUXR_1"/>
    <property type="match status" value="1"/>
</dbReference>
<dbReference type="InterPro" id="IPR059106">
    <property type="entry name" value="WHD_MalT"/>
</dbReference>
<dbReference type="SMART" id="SM00421">
    <property type="entry name" value="HTH_LUXR"/>
    <property type="match status" value="1"/>
</dbReference>
<dbReference type="SMART" id="SM00382">
    <property type="entry name" value="AAA"/>
    <property type="match status" value="1"/>
</dbReference>
<keyword evidence="1" id="KW-0805">Transcription regulation</keyword>
<keyword evidence="3" id="KW-0804">Transcription</keyword>
<dbReference type="PANTHER" id="PTHR44688">
    <property type="entry name" value="DNA-BINDING TRANSCRIPTIONAL ACTIVATOR DEVR_DOSR"/>
    <property type="match status" value="1"/>
</dbReference>
<keyword evidence="6" id="KW-1185">Reference proteome</keyword>
<evidence type="ECO:0000256" key="3">
    <source>
        <dbReference type="ARBA" id="ARBA00023163"/>
    </source>
</evidence>
<dbReference type="AlphaFoldDB" id="A0A9X3NIZ4"/>
<evidence type="ECO:0000313" key="6">
    <source>
        <dbReference type="Proteomes" id="UP001147653"/>
    </source>
</evidence>
<dbReference type="Pfam" id="PF25873">
    <property type="entry name" value="WHD_MalT"/>
    <property type="match status" value="1"/>
</dbReference>
<organism evidence="5 6">
    <name type="scientific">Solirubrobacter phytolaccae</name>
    <dbReference type="NCBI Taxonomy" id="1404360"/>
    <lineage>
        <taxon>Bacteria</taxon>
        <taxon>Bacillati</taxon>
        <taxon>Actinomycetota</taxon>
        <taxon>Thermoleophilia</taxon>
        <taxon>Solirubrobacterales</taxon>
        <taxon>Solirubrobacteraceae</taxon>
        <taxon>Solirubrobacter</taxon>
    </lineage>
</organism>
<accession>A0A9X3NIZ4</accession>
<proteinExistence type="predicted"/>
<evidence type="ECO:0000256" key="1">
    <source>
        <dbReference type="ARBA" id="ARBA00023015"/>
    </source>
</evidence>
<dbReference type="Proteomes" id="UP001147653">
    <property type="component" value="Unassembled WGS sequence"/>
</dbReference>
<dbReference type="CDD" id="cd06170">
    <property type="entry name" value="LuxR_C_like"/>
    <property type="match status" value="1"/>
</dbReference>
<dbReference type="Gene3D" id="1.10.10.10">
    <property type="entry name" value="Winged helix-like DNA-binding domain superfamily/Winged helix DNA-binding domain"/>
    <property type="match status" value="1"/>
</dbReference>
<name>A0A9X3NIZ4_9ACTN</name>
<dbReference type="RefSeq" id="WP_270026565.1">
    <property type="nucleotide sequence ID" value="NZ_JAPDDP010000032.1"/>
</dbReference>
<keyword evidence="2" id="KW-0238">DNA-binding</keyword>
<dbReference type="InterPro" id="IPR036388">
    <property type="entry name" value="WH-like_DNA-bd_sf"/>
</dbReference>
<comment type="caution">
    <text evidence="5">The sequence shown here is derived from an EMBL/GenBank/DDBJ whole genome shotgun (WGS) entry which is preliminary data.</text>
</comment>
<evidence type="ECO:0000256" key="2">
    <source>
        <dbReference type="ARBA" id="ARBA00023125"/>
    </source>
</evidence>
<dbReference type="InterPro" id="IPR016032">
    <property type="entry name" value="Sig_transdc_resp-reg_C-effctor"/>
</dbReference>
<dbReference type="Pfam" id="PF00196">
    <property type="entry name" value="GerE"/>
    <property type="match status" value="1"/>
</dbReference>
<dbReference type="InterPro" id="IPR003593">
    <property type="entry name" value="AAA+_ATPase"/>
</dbReference>
<dbReference type="PANTHER" id="PTHR44688:SF16">
    <property type="entry name" value="DNA-BINDING TRANSCRIPTIONAL ACTIVATOR DEVR_DOSR"/>
    <property type="match status" value="1"/>
</dbReference>
<evidence type="ECO:0000259" key="4">
    <source>
        <dbReference type="PROSITE" id="PS50043"/>
    </source>
</evidence>
<reference evidence="5" key="1">
    <citation type="submission" date="2022-10" db="EMBL/GenBank/DDBJ databases">
        <title>The WGS of Solirubrobacter phytolaccae KCTC 29190.</title>
        <authorList>
            <person name="Jiang Z."/>
        </authorList>
    </citation>
    <scope>NUCLEOTIDE SEQUENCE</scope>
    <source>
        <strain evidence="5">KCTC 29190</strain>
    </source>
</reference>
<feature type="domain" description="HTH luxR-type" evidence="4">
    <location>
        <begin position="682"/>
        <end position="747"/>
    </location>
</feature>